<organism evidence="4 5">
    <name type="scientific">Acetobacter sacchari</name>
    <dbReference type="NCBI Taxonomy" id="2661687"/>
    <lineage>
        <taxon>Bacteria</taxon>
        <taxon>Pseudomonadati</taxon>
        <taxon>Pseudomonadota</taxon>
        <taxon>Alphaproteobacteria</taxon>
        <taxon>Acetobacterales</taxon>
        <taxon>Acetobacteraceae</taxon>
        <taxon>Acetobacter</taxon>
    </lineage>
</organism>
<evidence type="ECO:0000256" key="2">
    <source>
        <dbReference type="SAM" id="MobiDB-lite"/>
    </source>
</evidence>
<proteinExistence type="inferred from homology"/>
<keyword evidence="5" id="KW-1185">Reference proteome</keyword>
<comment type="caution">
    <text evidence="4">The sequence shown here is derived from an EMBL/GenBank/DDBJ whole genome shotgun (WGS) entry which is preliminary data.</text>
</comment>
<evidence type="ECO:0000256" key="1">
    <source>
        <dbReference type="ARBA" id="ARBA00009199"/>
    </source>
</evidence>
<dbReference type="Proteomes" id="UP000664771">
    <property type="component" value="Unassembled WGS sequence"/>
</dbReference>
<dbReference type="Pfam" id="PF01425">
    <property type="entry name" value="Amidase"/>
    <property type="match status" value="1"/>
</dbReference>
<evidence type="ECO:0000259" key="3">
    <source>
        <dbReference type="Pfam" id="PF01425"/>
    </source>
</evidence>
<accession>A0ABS3LW78</accession>
<sequence length="500" mass="52481">MHDQNASKLAKLPSEASPDDPLALDATEMAAAIRSGALSPVVLVERALERAEAVQSQLNAFVVIRREEALEAARVAEREAVKARESGAALGALHGVPVALKDMTPTKGDIWTEGSRLFDGRIADHDATIASALLGAGAILLAKTTTPEFAWSSRTDSPLWGVTRNPYDPSRTSGGSSGGAGVAVATGCVPLAEGSDMGGSIRIPASCCGVIGFKPSLGRIPYTGLPNAFDPLSHWGPLARTCRDAALFLDVTQGGFGPDGVPRNGDVGYDLAPMERFAARVGALDPARLRVGVSVDLGCYEVDAVIADNLHAAANALARMGADVEMVDVAFPADHAALWDREWAVWQAFYYGEAAAGREDELDPEMRALIEEGRQIRAIDYRQGEIMRTMMWRSLAPILRRCDVLLCPTLARDVPSADGLLPPGYVTADGRLREVTMTGAFNLLARLPALSVPSGVSATGLPTGVQIVGRPGDDLTALQVGALIEGAVGAQRSPAGSFGQ</sequence>
<name>A0ABS3LW78_9PROT</name>
<dbReference type="PANTHER" id="PTHR11895:SF7">
    <property type="entry name" value="GLUTAMYL-TRNA(GLN) AMIDOTRANSFERASE SUBUNIT A, MITOCHONDRIAL"/>
    <property type="match status" value="1"/>
</dbReference>
<dbReference type="InterPro" id="IPR023631">
    <property type="entry name" value="Amidase_dom"/>
</dbReference>
<dbReference type="PROSITE" id="PS00571">
    <property type="entry name" value="AMIDASES"/>
    <property type="match status" value="1"/>
</dbReference>
<protein>
    <submittedName>
        <fullName evidence="4">Amidase</fullName>
    </submittedName>
</protein>
<dbReference type="PANTHER" id="PTHR11895">
    <property type="entry name" value="TRANSAMIDASE"/>
    <property type="match status" value="1"/>
</dbReference>
<evidence type="ECO:0000313" key="5">
    <source>
        <dbReference type="Proteomes" id="UP000664771"/>
    </source>
</evidence>
<gene>
    <name evidence="4" type="ORF">J2D73_10120</name>
</gene>
<dbReference type="InterPro" id="IPR020556">
    <property type="entry name" value="Amidase_CS"/>
</dbReference>
<evidence type="ECO:0000313" key="4">
    <source>
        <dbReference type="EMBL" id="MBO1360153.1"/>
    </source>
</evidence>
<comment type="similarity">
    <text evidence="1">Belongs to the amidase family.</text>
</comment>
<dbReference type="RefSeq" id="WP_207881432.1">
    <property type="nucleotide sequence ID" value="NZ_JAFVMF010000009.1"/>
</dbReference>
<feature type="region of interest" description="Disordered" evidence="2">
    <location>
        <begin position="1"/>
        <end position="21"/>
    </location>
</feature>
<dbReference type="InterPro" id="IPR036928">
    <property type="entry name" value="AS_sf"/>
</dbReference>
<dbReference type="SUPFAM" id="SSF75304">
    <property type="entry name" value="Amidase signature (AS) enzymes"/>
    <property type="match status" value="1"/>
</dbReference>
<dbReference type="Gene3D" id="3.90.1300.10">
    <property type="entry name" value="Amidase signature (AS) domain"/>
    <property type="match status" value="1"/>
</dbReference>
<dbReference type="InterPro" id="IPR000120">
    <property type="entry name" value="Amidase"/>
</dbReference>
<reference evidence="4 5" key="1">
    <citation type="submission" date="2021-03" db="EMBL/GenBank/DDBJ databases">
        <title>The complete genome sequence of Acetobacter sacchari TBRC 11175.</title>
        <authorList>
            <person name="Charoenyingcharoen P."/>
            <person name="Yukphan P."/>
        </authorList>
    </citation>
    <scope>NUCLEOTIDE SEQUENCE [LARGE SCALE GENOMIC DNA]</scope>
    <source>
        <strain evidence="4 5">TBRC 11175</strain>
    </source>
</reference>
<dbReference type="EMBL" id="JAFVMF010000009">
    <property type="protein sequence ID" value="MBO1360153.1"/>
    <property type="molecule type" value="Genomic_DNA"/>
</dbReference>
<feature type="domain" description="Amidase" evidence="3">
    <location>
        <begin position="43"/>
        <end position="476"/>
    </location>
</feature>